<dbReference type="PANTHER" id="PTHR30273:SF2">
    <property type="entry name" value="PROTEIN FECR"/>
    <property type="match status" value="1"/>
</dbReference>
<sequence>MDKPLNDTLELAADWADRFDDLTPDERRELAAWLEESASHARAFARMRRLMGDSALIEACEARDAAGLPPLPGWRMAADRSPGPRGRLRVAAPPVLTRPALTRRQALAAGIAGALALPLAGYGLMEAAAPDAPAPLRFASRVGERRRLTLPDGSGLLLDASSRVAVDFSQAARRVVLEQGAARFDVRHDPARPFAVHTPHAAMLALGTSFSVDRLTRASELRVFSGRVRLDVPQRERLEVAAHRWALIDDNGGQNEGGPRVTSGRFDPATRADWQDDWLDADAMPLGFAVERLARYSPVPMRIADPRLARLTFSGRFRLDQPEQSFELIGALFGLRPQRRGDTLYLA</sequence>
<feature type="domain" description="FecR N-terminal" evidence="2">
    <location>
        <begin position="12"/>
        <end position="50"/>
    </location>
</feature>
<proteinExistence type="predicted"/>
<dbReference type="InterPro" id="IPR032623">
    <property type="entry name" value="FecR_N"/>
</dbReference>
<dbReference type="PIRSF" id="PIRSF018266">
    <property type="entry name" value="FecR"/>
    <property type="match status" value="1"/>
</dbReference>
<dbReference type="Pfam" id="PF04773">
    <property type="entry name" value="FecR"/>
    <property type="match status" value="1"/>
</dbReference>
<dbReference type="Proteomes" id="UP001589858">
    <property type="component" value="Unassembled WGS sequence"/>
</dbReference>
<evidence type="ECO:0000259" key="1">
    <source>
        <dbReference type="Pfam" id="PF04773"/>
    </source>
</evidence>
<protein>
    <submittedName>
        <fullName evidence="3">FecR domain-containing protein</fullName>
    </submittedName>
</protein>
<dbReference type="Gene3D" id="3.55.50.30">
    <property type="match status" value="1"/>
</dbReference>
<dbReference type="Pfam" id="PF16220">
    <property type="entry name" value="DUF4880"/>
    <property type="match status" value="1"/>
</dbReference>
<reference evidence="3 4" key="1">
    <citation type="submission" date="2024-09" db="EMBL/GenBank/DDBJ databases">
        <authorList>
            <person name="Sun Q."/>
            <person name="Mori K."/>
        </authorList>
    </citation>
    <scope>NUCLEOTIDE SEQUENCE [LARGE SCALE GENOMIC DNA]</scope>
    <source>
        <strain evidence="3 4">CICC 11035S</strain>
    </source>
</reference>
<dbReference type="RefSeq" id="WP_267221380.1">
    <property type="nucleotide sequence ID" value="NZ_JAPCWC010000010.1"/>
</dbReference>
<dbReference type="InterPro" id="IPR012373">
    <property type="entry name" value="Ferrdict_sens_TM"/>
</dbReference>
<evidence type="ECO:0000313" key="3">
    <source>
        <dbReference type="EMBL" id="MFC0684998.1"/>
    </source>
</evidence>
<evidence type="ECO:0000259" key="2">
    <source>
        <dbReference type="Pfam" id="PF16220"/>
    </source>
</evidence>
<dbReference type="PANTHER" id="PTHR30273">
    <property type="entry name" value="PERIPLASMIC SIGNAL SENSOR AND SIGMA FACTOR ACTIVATOR FECR-RELATED"/>
    <property type="match status" value="1"/>
</dbReference>
<dbReference type="InterPro" id="IPR006860">
    <property type="entry name" value="FecR"/>
</dbReference>
<evidence type="ECO:0000313" key="4">
    <source>
        <dbReference type="Proteomes" id="UP001589858"/>
    </source>
</evidence>
<comment type="caution">
    <text evidence="3">The sequence shown here is derived from an EMBL/GenBank/DDBJ whole genome shotgun (WGS) entry which is preliminary data.</text>
</comment>
<feature type="domain" description="FecR protein" evidence="1">
    <location>
        <begin position="140"/>
        <end position="229"/>
    </location>
</feature>
<organism evidence="3 4">
    <name type="scientific">Novosphingobium clariflavum</name>
    <dbReference type="NCBI Taxonomy" id="2029884"/>
    <lineage>
        <taxon>Bacteria</taxon>
        <taxon>Pseudomonadati</taxon>
        <taxon>Pseudomonadota</taxon>
        <taxon>Alphaproteobacteria</taxon>
        <taxon>Sphingomonadales</taxon>
        <taxon>Sphingomonadaceae</taxon>
        <taxon>Novosphingobium</taxon>
    </lineage>
</organism>
<dbReference type="Gene3D" id="2.60.120.1440">
    <property type="match status" value="1"/>
</dbReference>
<name>A0ABV6SA97_9SPHN</name>
<keyword evidence="4" id="KW-1185">Reference proteome</keyword>
<dbReference type="EMBL" id="JBHLTM010000036">
    <property type="protein sequence ID" value="MFC0684998.1"/>
    <property type="molecule type" value="Genomic_DNA"/>
</dbReference>
<gene>
    <name evidence="3" type="ORF">ACFFF8_10360</name>
</gene>
<accession>A0ABV6SA97</accession>